<gene>
    <name evidence="2" type="ORF">EDC65_4249</name>
</gene>
<dbReference type="Pfam" id="PF14345">
    <property type="entry name" value="GDYXXLXY"/>
    <property type="match status" value="1"/>
</dbReference>
<evidence type="ECO:0000313" key="2">
    <source>
        <dbReference type="EMBL" id="ROP83600.1"/>
    </source>
</evidence>
<dbReference type="InterPro" id="IPR025833">
    <property type="entry name" value="GDYXXLXY"/>
</dbReference>
<dbReference type="AlphaFoldDB" id="A0A3N1KYB5"/>
<reference evidence="2 3" key="1">
    <citation type="submission" date="2018-11" db="EMBL/GenBank/DDBJ databases">
        <title>Genomic Encyclopedia of Type Strains, Phase IV (KMG-IV): sequencing the most valuable type-strain genomes for metagenomic binning, comparative biology and taxonomic classification.</title>
        <authorList>
            <person name="Goeker M."/>
        </authorList>
    </citation>
    <scope>NUCLEOTIDE SEQUENCE [LARGE SCALE GENOMIC DNA]</scope>
    <source>
        <strain evidence="2 3">DSM 5900</strain>
    </source>
</reference>
<feature type="transmembrane region" description="Helical" evidence="1">
    <location>
        <begin position="20"/>
        <end position="40"/>
    </location>
</feature>
<organism evidence="2 3">
    <name type="scientific">Stella humosa</name>
    <dbReference type="NCBI Taxonomy" id="94"/>
    <lineage>
        <taxon>Bacteria</taxon>
        <taxon>Pseudomonadati</taxon>
        <taxon>Pseudomonadota</taxon>
        <taxon>Alphaproteobacteria</taxon>
        <taxon>Rhodospirillales</taxon>
        <taxon>Stellaceae</taxon>
        <taxon>Stella</taxon>
    </lineage>
</organism>
<keyword evidence="1" id="KW-0472">Membrane</keyword>
<accession>A0A3N1KYB5</accession>
<dbReference type="RefSeq" id="WP_170216625.1">
    <property type="nucleotide sequence ID" value="NZ_AP019700.1"/>
</dbReference>
<sequence>MMARTAEILSLDRLAARLPAGLRYALCFLLLGGFLAVMIVQRALILRDGAEVRLNLVPVDPRDLFRGDYVILTYDISELRLDRLTGDKGFRRGEAIYVTLRPGADGRAIATAAHRRRPEAAAPSVVVRGQVGYSGTHARLPGDREACANLPGCTIVGVDYGIESYFVPEGQGRAIEMTEKSRLEVVAAVSGGGEAAIKRLLVDGKMLYSEPLY</sequence>
<proteinExistence type="predicted"/>
<keyword evidence="1" id="KW-1133">Transmembrane helix</keyword>
<comment type="caution">
    <text evidence="2">The sequence shown here is derived from an EMBL/GenBank/DDBJ whole genome shotgun (WGS) entry which is preliminary data.</text>
</comment>
<dbReference type="EMBL" id="RJKX01000016">
    <property type="protein sequence ID" value="ROP83600.1"/>
    <property type="molecule type" value="Genomic_DNA"/>
</dbReference>
<name>A0A3N1KYB5_9PROT</name>
<evidence type="ECO:0000313" key="3">
    <source>
        <dbReference type="Proteomes" id="UP000278222"/>
    </source>
</evidence>
<keyword evidence="1" id="KW-0812">Transmembrane</keyword>
<keyword evidence="3" id="KW-1185">Reference proteome</keyword>
<dbReference type="Proteomes" id="UP000278222">
    <property type="component" value="Unassembled WGS sequence"/>
</dbReference>
<evidence type="ECO:0000256" key="1">
    <source>
        <dbReference type="SAM" id="Phobius"/>
    </source>
</evidence>
<protein>
    <submittedName>
        <fullName evidence="2">Putative membrane-anchored protein</fullName>
    </submittedName>
</protein>